<dbReference type="PRINTS" id="PR01663">
    <property type="entry name" value="MCMPROTEIN7"/>
</dbReference>
<dbReference type="Proteomes" id="UP000008312">
    <property type="component" value="Unassembled WGS sequence"/>
</dbReference>
<dbReference type="InterPro" id="IPR027925">
    <property type="entry name" value="MCM_N"/>
</dbReference>
<dbReference type="GO" id="GO:0006271">
    <property type="term" value="P:DNA strand elongation involved in DNA replication"/>
    <property type="evidence" value="ECO:0007669"/>
    <property type="project" value="TreeGrafter"/>
</dbReference>
<dbReference type="GO" id="GO:0003697">
    <property type="term" value="F:single-stranded DNA binding"/>
    <property type="evidence" value="ECO:0007669"/>
    <property type="project" value="TreeGrafter"/>
</dbReference>
<dbReference type="InterPro" id="IPR018525">
    <property type="entry name" value="MCM_CS"/>
</dbReference>
<dbReference type="OrthoDB" id="3207464at2759"/>
<evidence type="ECO:0000256" key="7">
    <source>
        <dbReference type="ARBA" id="ARBA00023125"/>
    </source>
</evidence>
<dbReference type="GO" id="GO:0005634">
    <property type="term" value="C:nucleus"/>
    <property type="evidence" value="ECO:0007669"/>
    <property type="project" value="UniProtKB-SubCell"/>
</dbReference>
<dbReference type="AlphaFoldDB" id="D8M306"/>
<keyword evidence="4 11" id="KW-0378">Hydrolase</keyword>
<dbReference type="InterPro" id="IPR033762">
    <property type="entry name" value="MCM_OB"/>
</dbReference>
<dbReference type="EC" id="3.6.4.12" evidence="11"/>
<evidence type="ECO:0000256" key="10">
    <source>
        <dbReference type="RuleBase" id="RU004070"/>
    </source>
</evidence>
<protein>
    <recommendedName>
        <fullName evidence="11">DNA replication licensing factor MCM7</fullName>
        <ecNumber evidence="11">3.6.4.12</ecNumber>
    </recommendedName>
</protein>
<dbReference type="InterPro" id="IPR008050">
    <property type="entry name" value="MCM7"/>
</dbReference>
<reference evidence="13" key="1">
    <citation type="submission" date="2010-02" db="EMBL/GenBank/DDBJ databases">
        <title>Sequencing and annotation of the Blastocystis hominis genome.</title>
        <authorList>
            <person name="Wincker P."/>
        </authorList>
    </citation>
    <scope>NUCLEOTIDE SEQUENCE</scope>
    <source>
        <strain evidence="13">Singapore isolate B</strain>
    </source>
</reference>
<dbReference type="Gene3D" id="3.40.50.300">
    <property type="entry name" value="P-loop containing nucleotide triphosphate hydrolases"/>
    <property type="match status" value="1"/>
</dbReference>
<dbReference type="Gene3D" id="1.25.40.10">
    <property type="entry name" value="Tetratricopeptide repeat domain"/>
    <property type="match status" value="1"/>
</dbReference>
<organism evidence="13">
    <name type="scientific">Blastocystis hominis</name>
    <dbReference type="NCBI Taxonomy" id="12968"/>
    <lineage>
        <taxon>Eukaryota</taxon>
        <taxon>Sar</taxon>
        <taxon>Stramenopiles</taxon>
        <taxon>Bigyra</taxon>
        <taxon>Opalozoa</taxon>
        <taxon>Opalinata</taxon>
        <taxon>Blastocystidae</taxon>
        <taxon>Blastocystis</taxon>
    </lineage>
</organism>
<proteinExistence type="inferred from homology"/>
<dbReference type="InterPro" id="IPR041562">
    <property type="entry name" value="MCM_lid"/>
</dbReference>
<dbReference type="GO" id="GO:0006270">
    <property type="term" value="P:DNA replication initiation"/>
    <property type="evidence" value="ECO:0007669"/>
    <property type="project" value="InterPro"/>
</dbReference>
<evidence type="ECO:0000259" key="12">
    <source>
        <dbReference type="PROSITE" id="PS50051"/>
    </source>
</evidence>
<dbReference type="GO" id="GO:0016887">
    <property type="term" value="F:ATP hydrolysis activity"/>
    <property type="evidence" value="ECO:0007669"/>
    <property type="project" value="RHEA"/>
</dbReference>
<evidence type="ECO:0000256" key="6">
    <source>
        <dbReference type="ARBA" id="ARBA00022840"/>
    </source>
</evidence>
<dbReference type="InterPro" id="IPR012340">
    <property type="entry name" value="NA-bd_OB-fold"/>
</dbReference>
<dbReference type="PRINTS" id="PR01657">
    <property type="entry name" value="MCMFAMILY"/>
</dbReference>
<keyword evidence="14" id="KW-1185">Reference proteome</keyword>
<evidence type="ECO:0000256" key="9">
    <source>
        <dbReference type="ARBA" id="ARBA00023306"/>
    </source>
</evidence>
<evidence type="ECO:0000256" key="8">
    <source>
        <dbReference type="ARBA" id="ARBA00023242"/>
    </source>
</evidence>
<keyword evidence="9 11" id="KW-0131">Cell cycle</keyword>
<dbReference type="PANTHER" id="PTHR11630">
    <property type="entry name" value="DNA REPLICATION LICENSING FACTOR MCM FAMILY MEMBER"/>
    <property type="match status" value="1"/>
</dbReference>
<gene>
    <name evidence="11" type="primary">MCM7</name>
    <name evidence="13" type="ORF">GSBLH_T00002810001</name>
</gene>
<dbReference type="InterPro" id="IPR001208">
    <property type="entry name" value="MCM_dom"/>
</dbReference>
<keyword evidence="7 10" id="KW-0238">DNA-binding</keyword>
<dbReference type="GeneID" id="24919950"/>
<evidence type="ECO:0000313" key="13">
    <source>
        <dbReference type="EMBL" id="CBK22729.2"/>
    </source>
</evidence>
<dbReference type="InterPro" id="IPR027417">
    <property type="entry name" value="P-loop_NTPase"/>
</dbReference>
<keyword evidence="5 11" id="KW-0347">Helicase</keyword>
<comment type="subcellular location">
    <subcellularLocation>
        <location evidence="1 11">Nucleus</location>
    </subcellularLocation>
</comment>
<dbReference type="GO" id="GO:0017116">
    <property type="term" value="F:single-stranded DNA helicase activity"/>
    <property type="evidence" value="ECO:0007669"/>
    <property type="project" value="TreeGrafter"/>
</dbReference>
<dbReference type="FunFam" id="3.40.50.300:FF:000826">
    <property type="entry name" value="Replicative DNA helicase Mcm"/>
    <property type="match status" value="1"/>
</dbReference>
<dbReference type="Pfam" id="PF17207">
    <property type="entry name" value="MCM_OB"/>
    <property type="match status" value="1"/>
</dbReference>
<dbReference type="RefSeq" id="XP_012896777.1">
    <property type="nucleotide sequence ID" value="XM_013041323.1"/>
</dbReference>
<dbReference type="SMART" id="SM00382">
    <property type="entry name" value="AAA"/>
    <property type="match status" value="1"/>
</dbReference>
<evidence type="ECO:0000256" key="3">
    <source>
        <dbReference type="ARBA" id="ARBA00022741"/>
    </source>
</evidence>
<evidence type="ECO:0000256" key="2">
    <source>
        <dbReference type="ARBA" id="ARBA00022705"/>
    </source>
</evidence>
<dbReference type="InterPro" id="IPR031327">
    <property type="entry name" value="MCM"/>
</dbReference>
<keyword evidence="6 10" id="KW-0067">ATP-binding</keyword>
<dbReference type="EMBL" id="FN668650">
    <property type="protein sequence ID" value="CBK22729.2"/>
    <property type="molecule type" value="Genomic_DNA"/>
</dbReference>
<comment type="catalytic activity">
    <reaction evidence="11">
        <text>ATP + H2O = ADP + phosphate + H(+)</text>
        <dbReference type="Rhea" id="RHEA:13065"/>
        <dbReference type="ChEBI" id="CHEBI:15377"/>
        <dbReference type="ChEBI" id="CHEBI:15378"/>
        <dbReference type="ChEBI" id="CHEBI:30616"/>
        <dbReference type="ChEBI" id="CHEBI:43474"/>
        <dbReference type="ChEBI" id="CHEBI:456216"/>
        <dbReference type="EC" id="3.6.4.12"/>
    </reaction>
</comment>
<evidence type="ECO:0000256" key="11">
    <source>
        <dbReference type="RuleBase" id="RU365012"/>
    </source>
</evidence>
<evidence type="ECO:0000313" key="14">
    <source>
        <dbReference type="Proteomes" id="UP000008312"/>
    </source>
</evidence>
<dbReference type="Pfam" id="PF00493">
    <property type="entry name" value="MCM"/>
    <property type="match status" value="1"/>
</dbReference>
<sequence>MNMIKEVRQLKRKVIPVSLEDLENSQQGILAQNVRNNTVRYVELFEDVVDDLLLTIPYTEEPTTPTDILNVGFARRHREERAQAQEGEVSDTYESYYLKRHMARRYDVLFTPDTESKNAVYAIRDVDSQKIGHYVTIRGIITRVGEMLPMVRIAAYECRQCHQECFQRIVRRSFTPLKVCPSEVCKRNHSNGDLVMKLSNFKWARYQEVILQECSDQIPAGHIPRVLTVQLRDSVTQSCVPGDIVSLSGCFLPTPYTGLKALRAGLITDTYFFVHHVHHHNSAEDTALPPQRVARELKKLARRDDVYEHLAQSLAPEIFGHLDVKKALLLQMVGGVTRVTDDGMKIRGDINVLLMGDPGVAKSQLLKYIATAAPRGVYTTGKGSSSVGLTAGVMRDPDTDELKVEGGALILADTGICCIDEFDKMSEGDRTSIHEVMEQQTVSLSKAGIQTTLNARVSLLCAANPLFGRYNPKKTPGENINLPTALFSRFDLLFLILDKPNRELDRELAEHIAYVHKNGESEEQAAAVPLEILRAYIAEAKRHEPFVPAELIPYIADTYVNNRQIDARTAEKNGELTSMTARQLLATLRLAQAHAKVHWRDEVTAGDVDEALRLVYMSKASVLESEEPSNRREDVLSVVYAVVRELFVGKGVDVMDVGEVERFVMRKGFSQIQLEECIQHYSDINVWMLTDDNSRLAFVWNVCWNQFFVIVGSSAKMSVDINVEALSDELKLEGNKLFAENRFSEACEKYTEAINICPTAILYGSVLVKFLIPSKPLLLLPENGVCG</sequence>
<dbReference type="SUPFAM" id="SSF48452">
    <property type="entry name" value="TPR-like"/>
    <property type="match status" value="1"/>
</dbReference>
<keyword evidence="8 11" id="KW-0539">Nucleus</keyword>
<feature type="domain" description="MCM C-terminal AAA(+) ATPase" evidence="12">
    <location>
        <begin position="306"/>
        <end position="512"/>
    </location>
</feature>
<comment type="similarity">
    <text evidence="10">Belongs to the MCM family.</text>
</comment>
<dbReference type="Pfam" id="PF14551">
    <property type="entry name" value="MCM_N"/>
    <property type="match status" value="1"/>
</dbReference>
<dbReference type="PROSITE" id="PS50051">
    <property type="entry name" value="MCM_2"/>
    <property type="match status" value="1"/>
</dbReference>
<dbReference type="OMA" id="AQHVTYV"/>
<comment type="function">
    <text evidence="11">Acts as component of the MCM2-7 complex (MCM complex) which is the replicative helicase essential for 'once per cell cycle' DNA replication initiation and elongation in eukaryotic cells. The active ATPase sites in the MCM2-7 ring are formed through the interaction surfaces of two neighboring subunits such that a critical structure of a conserved arginine finger motif is provided in trans relative to the ATP-binding site of the Walker A box of the adjacent subunit. The six ATPase active sites, however, are likely to contribute differentially to the complex helicase activity.</text>
</comment>
<dbReference type="PANTHER" id="PTHR11630:SF26">
    <property type="entry name" value="DNA REPLICATION LICENSING FACTOR MCM7"/>
    <property type="match status" value="1"/>
</dbReference>
<dbReference type="PROSITE" id="PS00847">
    <property type="entry name" value="MCM_1"/>
    <property type="match status" value="1"/>
</dbReference>
<dbReference type="Gene3D" id="2.40.50.140">
    <property type="entry name" value="Nucleic acid-binding proteins"/>
    <property type="match status" value="1"/>
</dbReference>
<dbReference type="InterPro" id="IPR011990">
    <property type="entry name" value="TPR-like_helical_dom_sf"/>
</dbReference>
<dbReference type="SMART" id="SM00350">
    <property type="entry name" value="MCM"/>
    <property type="match status" value="1"/>
</dbReference>
<dbReference type="Pfam" id="PF24901">
    <property type="entry name" value="WHD_MCM7"/>
    <property type="match status" value="1"/>
</dbReference>
<dbReference type="SUPFAM" id="SSF50249">
    <property type="entry name" value="Nucleic acid-binding proteins"/>
    <property type="match status" value="1"/>
</dbReference>
<dbReference type="Pfam" id="PF17855">
    <property type="entry name" value="MCM_lid"/>
    <property type="match status" value="1"/>
</dbReference>
<dbReference type="SUPFAM" id="SSF52540">
    <property type="entry name" value="P-loop containing nucleoside triphosphate hydrolases"/>
    <property type="match status" value="1"/>
</dbReference>
<evidence type="ECO:0000256" key="4">
    <source>
        <dbReference type="ARBA" id="ARBA00022801"/>
    </source>
</evidence>
<dbReference type="InParanoid" id="D8M306"/>
<accession>D8M306</accession>
<name>D8M306_BLAHO</name>
<dbReference type="FunCoup" id="D8M306">
    <property type="interactions" value="567"/>
</dbReference>
<keyword evidence="2 11" id="KW-0235">DNA replication</keyword>
<dbReference type="GO" id="GO:0005524">
    <property type="term" value="F:ATP binding"/>
    <property type="evidence" value="ECO:0007669"/>
    <property type="project" value="UniProtKB-KW"/>
</dbReference>
<evidence type="ECO:0000256" key="1">
    <source>
        <dbReference type="ARBA" id="ARBA00004123"/>
    </source>
</evidence>
<evidence type="ECO:0000256" key="5">
    <source>
        <dbReference type="ARBA" id="ARBA00022806"/>
    </source>
</evidence>
<dbReference type="GO" id="GO:0000727">
    <property type="term" value="P:double-strand break repair via break-induced replication"/>
    <property type="evidence" value="ECO:0007669"/>
    <property type="project" value="TreeGrafter"/>
</dbReference>
<keyword evidence="3 10" id="KW-0547">Nucleotide-binding</keyword>
<dbReference type="Gene3D" id="2.20.28.10">
    <property type="match status" value="1"/>
</dbReference>
<dbReference type="InterPro" id="IPR003593">
    <property type="entry name" value="AAA+_ATPase"/>
</dbReference>
<dbReference type="GO" id="GO:0042555">
    <property type="term" value="C:MCM complex"/>
    <property type="evidence" value="ECO:0007669"/>
    <property type="project" value="InterPro"/>
</dbReference>